<dbReference type="Proteomes" id="UP000263517">
    <property type="component" value="Unassembled WGS sequence"/>
</dbReference>
<dbReference type="InterPro" id="IPR036814">
    <property type="entry name" value="YqcC-like_sf"/>
</dbReference>
<reference evidence="2 3" key="1">
    <citation type="journal article" date="2018" name="Nat. Biotechnol.">
        <title>A standardized bacterial taxonomy based on genome phylogeny substantially revises the tree of life.</title>
        <authorList>
            <person name="Parks D.H."/>
            <person name="Chuvochina M."/>
            <person name="Waite D.W."/>
            <person name="Rinke C."/>
            <person name="Skarshewski A."/>
            <person name="Chaumeil P.A."/>
            <person name="Hugenholtz P."/>
        </authorList>
    </citation>
    <scope>NUCLEOTIDE SEQUENCE [LARGE SCALE GENOMIC DNA]</scope>
    <source>
        <strain evidence="2">UBA11978</strain>
    </source>
</reference>
<dbReference type="Pfam" id="PF04287">
    <property type="entry name" value="DUF446"/>
    <property type="match status" value="1"/>
</dbReference>
<dbReference type="SUPFAM" id="SSF158452">
    <property type="entry name" value="YqcC-like"/>
    <property type="match status" value="1"/>
</dbReference>
<evidence type="ECO:0000259" key="1">
    <source>
        <dbReference type="Pfam" id="PF04287"/>
    </source>
</evidence>
<dbReference type="InterPro" id="IPR007384">
    <property type="entry name" value="UCP006257"/>
</dbReference>
<dbReference type="PANTHER" id="PTHR39586">
    <property type="entry name" value="CYTOPLASMIC PROTEIN-RELATED"/>
    <property type="match status" value="1"/>
</dbReference>
<dbReference type="RefSeq" id="WP_272964971.1">
    <property type="nucleotide sequence ID" value="NZ_CALBIY010000031.1"/>
</dbReference>
<protein>
    <recommendedName>
        <fullName evidence="1">YqcC-like domain-containing protein</fullName>
    </recommendedName>
</protein>
<gene>
    <name evidence="2" type="ORF">DCW74_10195</name>
</gene>
<comment type="caution">
    <text evidence="2">The sequence shown here is derived from an EMBL/GenBank/DDBJ whole genome shotgun (WGS) entry which is preliminary data.</text>
</comment>
<evidence type="ECO:0000313" key="3">
    <source>
        <dbReference type="Proteomes" id="UP000263517"/>
    </source>
</evidence>
<name>A0A350P472_9ALTE</name>
<feature type="domain" description="YqcC-like" evidence="1">
    <location>
        <begin position="9"/>
        <end position="99"/>
    </location>
</feature>
<accession>A0A350P472</accession>
<dbReference type="Gene3D" id="1.20.1440.40">
    <property type="entry name" value="YqcC-like"/>
    <property type="match status" value="1"/>
</dbReference>
<evidence type="ECO:0000313" key="2">
    <source>
        <dbReference type="EMBL" id="HAW76089.1"/>
    </source>
</evidence>
<dbReference type="InterPro" id="IPR023376">
    <property type="entry name" value="YqcC-like_dom"/>
</dbReference>
<sequence length="110" mass="12026">MSSVYEFELQLDALEHAIKQCGVWPTVKPSQLALASQQPFAVDTMDFVSWLVFIFLKKCRALVAQKQLPPPMEVAPAAQVALSSCEKAIIEILISLDALTHGLSPTTGKE</sequence>
<dbReference type="AlphaFoldDB" id="A0A350P472"/>
<proteinExistence type="predicted"/>
<dbReference type="GO" id="GO:0044010">
    <property type="term" value="P:single-species biofilm formation"/>
    <property type="evidence" value="ECO:0007669"/>
    <property type="project" value="TreeGrafter"/>
</dbReference>
<dbReference type="EMBL" id="DNAN01000360">
    <property type="protein sequence ID" value="HAW76089.1"/>
    <property type="molecule type" value="Genomic_DNA"/>
</dbReference>
<dbReference type="PANTHER" id="PTHR39586:SF1">
    <property type="entry name" value="CYTOPLASMIC PROTEIN"/>
    <property type="match status" value="1"/>
</dbReference>
<organism evidence="2 3">
    <name type="scientific">Alteromonas australica</name>
    <dbReference type="NCBI Taxonomy" id="589873"/>
    <lineage>
        <taxon>Bacteria</taxon>
        <taxon>Pseudomonadati</taxon>
        <taxon>Pseudomonadota</taxon>
        <taxon>Gammaproteobacteria</taxon>
        <taxon>Alteromonadales</taxon>
        <taxon>Alteromonadaceae</taxon>
        <taxon>Alteromonas/Salinimonas group</taxon>
        <taxon>Alteromonas</taxon>
    </lineage>
</organism>